<reference evidence="1" key="2">
    <citation type="journal article" date="2015" name="Data Brief">
        <title>Shoot transcriptome of the giant reed, Arundo donax.</title>
        <authorList>
            <person name="Barrero R.A."/>
            <person name="Guerrero F.D."/>
            <person name="Moolhuijzen P."/>
            <person name="Goolsby J.A."/>
            <person name="Tidwell J."/>
            <person name="Bellgard S.E."/>
            <person name="Bellgard M.I."/>
        </authorList>
    </citation>
    <scope>NUCLEOTIDE SEQUENCE</scope>
    <source>
        <tissue evidence="1">Shoot tissue taken approximately 20 cm above the soil surface</tissue>
    </source>
</reference>
<dbReference type="EMBL" id="GBRH01173287">
    <property type="protein sequence ID" value="JAE24609.1"/>
    <property type="molecule type" value="Transcribed_RNA"/>
</dbReference>
<name>A0A0A9GML3_ARUDO</name>
<evidence type="ECO:0000313" key="1">
    <source>
        <dbReference type="EMBL" id="JAE24609.1"/>
    </source>
</evidence>
<dbReference type="AlphaFoldDB" id="A0A0A9GML3"/>
<accession>A0A0A9GML3</accession>
<proteinExistence type="predicted"/>
<sequence length="22" mass="2549">MGNQQRLMFLVILTAVYVQPIN</sequence>
<organism evidence="1">
    <name type="scientific">Arundo donax</name>
    <name type="common">Giant reed</name>
    <name type="synonym">Donax arundinaceus</name>
    <dbReference type="NCBI Taxonomy" id="35708"/>
    <lineage>
        <taxon>Eukaryota</taxon>
        <taxon>Viridiplantae</taxon>
        <taxon>Streptophyta</taxon>
        <taxon>Embryophyta</taxon>
        <taxon>Tracheophyta</taxon>
        <taxon>Spermatophyta</taxon>
        <taxon>Magnoliopsida</taxon>
        <taxon>Liliopsida</taxon>
        <taxon>Poales</taxon>
        <taxon>Poaceae</taxon>
        <taxon>PACMAD clade</taxon>
        <taxon>Arundinoideae</taxon>
        <taxon>Arundineae</taxon>
        <taxon>Arundo</taxon>
    </lineage>
</organism>
<protein>
    <submittedName>
        <fullName evidence="1">Uncharacterized protein</fullName>
    </submittedName>
</protein>
<reference evidence="1" key="1">
    <citation type="submission" date="2014-09" db="EMBL/GenBank/DDBJ databases">
        <authorList>
            <person name="Magalhaes I.L.F."/>
            <person name="Oliveira U."/>
            <person name="Santos F.R."/>
            <person name="Vidigal T.H.D.A."/>
            <person name="Brescovit A.D."/>
            <person name="Santos A.J."/>
        </authorList>
    </citation>
    <scope>NUCLEOTIDE SEQUENCE</scope>
    <source>
        <tissue evidence="1">Shoot tissue taken approximately 20 cm above the soil surface</tissue>
    </source>
</reference>